<keyword evidence="5" id="KW-0804">Transcription</keyword>
<feature type="domain" description="RNA polymerase N-terminal" evidence="6">
    <location>
        <begin position="127"/>
        <end position="347"/>
    </location>
</feature>
<dbReference type="EMBL" id="MN604016">
    <property type="protein sequence ID" value="QIQ08579.1"/>
    <property type="molecule type" value="Genomic_DNA"/>
</dbReference>
<dbReference type="SMART" id="SM00663">
    <property type="entry name" value="RPOLA_N"/>
    <property type="match status" value="1"/>
</dbReference>
<proteinExistence type="predicted"/>
<protein>
    <recommendedName>
        <fullName evidence="1">DNA-directed RNA polymerase</fullName>
        <ecNumber evidence="1">2.7.7.6</ecNumber>
    </recommendedName>
</protein>
<gene>
    <name evidence="7" type="primary">ORF14</name>
</gene>
<evidence type="ECO:0000256" key="5">
    <source>
        <dbReference type="ARBA" id="ARBA00023163"/>
    </source>
</evidence>
<evidence type="ECO:0000259" key="6">
    <source>
        <dbReference type="SMART" id="SM00663"/>
    </source>
</evidence>
<dbReference type="PANTHER" id="PTHR19376">
    <property type="entry name" value="DNA-DIRECTED RNA POLYMERASE"/>
    <property type="match status" value="1"/>
</dbReference>
<name>A0A6G9HE99_9VIRU</name>
<keyword evidence="2" id="KW-0240">DNA-directed RNA polymerase</keyword>
<evidence type="ECO:0000256" key="3">
    <source>
        <dbReference type="ARBA" id="ARBA00022679"/>
    </source>
</evidence>
<evidence type="ECO:0000256" key="2">
    <source>
        <dbReference type="ARBA" id="ARBA00022478"/>
    </source>
</evidence>
<dbReference type="InterPro" id="IPR006592">
    <property type="entry name" value="RNA_pol_N"/>
</dbReference>
<dbReference type="PANTHER" id="PTHR19376:SF32">
    <property type="entry name" value="DNA-DIRECTED RNA POLYMERASE III SUBUNIT RPC1"/>
    <property type="match status" value="1"/>
</dbReference>
<dbReference type="GO" id="GO:0000428">
    <property type="term" value="C:DNA-directed RNA polymerase complex"/>
    <property type="evidence" value="ECO:0007669"/>
    <property type="project" value="UniProtKB-KW"/>
</dbReference>
<evidence type="ECO:0000256" key="4">
    <source>
        <dbReference type="ARBA" id="ARBA00022695"/>
    </source>
</evidence>
<dbReference type="InterPro" id="IPR000722">
    <property type="entry name" value="RNA_pol_asu"/>
</dbReference>
<dbReference type="Pfam" id="PF00623">
    <property type="entry name" value="RNA_pol_Rpb1_2"/>
    <property type="match status" value="1"/>
</dbReference>
<reference evidence="7" key="1">
    <citation type="journal article" date="2020" name="MBio">
        <title>A New Family of DNA Viruses Causing Disease in Crustaceans from Diverse Aquatic Biomes.</title>
        <authorList>
            <person name="Subramaniam K."/>
            <person name="Behringer D.C."/>
            <person name="Bojko J."/>
            <person name="Yutin N."/>
            <person name="Clark A.S."/>
            <person name="Bateman K.S."/>
            <person name="van Aerle R."/>
            <person name="Bass D."/>
            <person name="Kerr R.C."/>
            <person name="Koonin E.V."/>
            <person name="Stentiford G.D."/>
            <person name="Waltzek T.B."/>
        </authorList>
    </citation>
    <scope>NUCLEOTIDE SEQUENCE</scope>
</reference>
<organism evidence="7">
    <name type="scientific">Dikerogammarus haemobaphes virus 1</name>
    <dbReference type="NCBI Taxonomy" id="2704946"/>
    <lineage>
        <taxon>Viruses</taxon>
    </lineage>
</organism>
<evidence type="ECO:0000256" key="1">
    <source>
        <dbReference type="ARBA" id="ARBA00012418"/>
    </source>
</evidence>
<dbReference type="GO" id="GO:0006351">
    <property type="term" value="P:DNA-templated transcription"/>
    <property type="evidence" value="ECO:0007669"/>
    <property type="project" value="InterPro"/>
</dbReference>
<dbReference type="GO" id="GO:0003899">
    <property type="term" value="F:DNA-directed RNA polymerase activity"/>
    <property type="evidence" value="ECO:0007669"/>
    <property type="project" value="UniProtKB-EC"/>
</dbReference>
<dbReference type="GO" id="GO:0003677">
    <property type="term" value="F:DNA binding"/>
    <property type="evidence" value="ECO:0007669"/>
    <property type="project" value="InterPro"/>
</dbReference>
<accession>A0A6G9HE99</accession>
<sequence>MDSGRSRFCFSVYTEAEIKNLVNFSNISTKKNYDNVKCLDCFSDECLGEFSVIRLKHCFIYNTTNFSYINNIFKNICFICRRVVCLCKKKKIYSLKKYSDGEHIFKWNDILLTGLDCFKISRSNKLKKYLFNFLIVPPIELLTEHLHKFRVLCKTILRLCDKVSNNSKIIDIYNSMLHSSNYKDISLKKLLNSKEGLVGRNIIGKRSFYTMRAVITSHNSNLDTVYISECIYRILKQSGFKFNKKKIILNRQPSLRMESMIALKYKTIECQCKYNKYCTFPVIKLPIYIITPLNADFDGDECNVHFPLEDTNIDNMDVKNYIIDSQNNDVLIGPIFELMDFIYHYFTVVCCTINSYEIGYKKFPPEFLNNWELVNGSISVFKCAKALFSYVLLNSSDNYETQFLKIKRGIVVHDSIFNKETLGKGYNSFIYFYLKKYGNSAVLELYEKLNNLLTMFLETYPRPSLQYNNLKKFKRTKDLKTFDGFLNSGGKLKTEHVYQAVVNINIPENINKPITPSDTGPNYFDGLNLTDIFNIGSKNRQSLIDSSNSKIADSGFITKKILKVLEHVFYEKGIVFDDDTGRNILIAPGLEEKYRKEDWENRFINIGTISTLCITEYFSQMYLKSGNSSNPSYHKEVNKNNFSLLKGLFYTENKIIRDGSVTYKLSKKQCNDLEKNKFDFFIYYLIYGVTFHVENVIDRLSTVMDSLNRIHIRILVYTIYQSGCNDKKMTPFQKFFFNSQYQSIIHLARENFIAPHTNVHDTVTMYTGLGLKERNPARR</sequence>
<dbReference type="SUPFAM" id="SSF64484">
    <property type="entry name" value="beta and beta-prime subunits of DNA dependent RNA-polymerase"/>
    <property type="match status" value="1"/>
</dbReference>
<keyword evidence="3" id="KW-0808">Transferase</keyword>
<dbReference type="Gene3D" id="2.40.40.20">
    <property type="match status" value="1"/>
</dbReference>
<keyword evidence="4" id="KW-0548">Nucleotidyltransferase</keyword>
<dbReference type="InterPro" id="IPR045867">
    <property type="entry name" value="DNA-dir_RpoC_beta_prime"/>
</dbReference>
<dbReference type="EC" id="2.7.7.6" evidence="1"/>
<evidence type="ECO:0000313" key="7">
    <source>
        <dbReference type="EMBL" id="QIQ08579.1"/>
    </source>
</evidence>